<reference evidence="1 2" key="1">
    <citation type="submission" date="2019-03" db="EMBL/GenBank/DDBJ databases">
        <title>Genomics of glacier-inhabiting Cryobacterium strains.</title>
        <authorList>
            <person name="Liu Q."/>
            <person name="Xin Y.-H."/>
        </authorList>
    </citation>
    <scope>NUCLEOTIDE SEQUENCE [LARGE SCALE GENOMIC DNA]</scope>
    <source>
        <strain evidence="1 2">TMT4-23</strain>
    </source>
</reference>
<accession>A0ABY2JCC6</accession>
<dbReference type="Proteomes" id="UP000298355">
    <property type="component" value="Unassembled WGS sequence"/>
</dbReference>
<evidence type="ECO:0008006" key="3">
    <source>
        <dbReference type="Google" id="ProtNLM"/>
    </source>
</evidence>
<keyword evidence="2" id="KW-1185">Reference proteome</keyword>
<organism evidence="1 2">
    <name type="scientific">Cryobacterium breve</name>
    <dbReference type="NCBI Taxonomy" id="1259258"/>
    <lineage>
        <taxon>Bacteria</taxon>
        <taxon>Bacillati</taxon>
        <taxon>Actinomycetota</taxon>
        <taxon>Actinomycetes</taxon>
        <taxon>Micrococcales</taxon>
        <taxon>Microbacteriaceae</taxon>
        <taxon>Cryobacterium</taxon>
    </lineage>
</organism>
<dbReference type="EMBL" id="SOGJ01000003">
    <property type="protein sequence ID" value="TFD01983.1"/>
    <property type="molecule type" value="Genomic_DNA"/>
</dbReference>
<protein>
    <recommendedName>
        <fullName evidence="3">Helix-turn-helix domain-containing protein</fullName>
    </recommendedName>
</protein>
<dbReference type="RefSeq" id="WP_134361765.1">
    <property type="nucleotide sequence ID" value="NZ_SOGJ01000003.1"/>
</dbReference>
<evidence type="ECO:0000313" key="1">
    <source>
        <dbReference type="EMBL" id="TFD01983.1"/>
    </source>
</evidence>
<sequence length="238" mass="26646">MNTAGASASLGKYQSGLEAGASDWPRVRLRLGWLTAALAFRKSAVRRTIIQSDAVSHRQDALQITPMRRLTTYGRLQGSEQHRLSEVLFMASKVVIKEHENLFWDRVLEGMSAATACESMEVNRKQVYRWIKAAGGRIPVPAGASSGRYFGQEEHLRIAGPRLGCAGVRAIEWDLGRSASTIGRELRRNSHPTTRSYRPYAAQKHCVIRVGRPKPSKLDDRLLAAVVEERLRKNWSPQ</sequence>
<evidence type="ECO:0000313" key="2">
    <source>
        <dbReference type="Proteomes" id="UP000298355"/>
    </source>
</evidence>
<comment type="caution">
    <text evidence="1">The sequence shown here is derived from an EMBL/GenBank/DDBJ whole genome shotgun (WGS) entry which is preliminary data.</text>
</comment>
<gene>
    <name evidence="1" type="ORF">E3O65_00320</name>
</gene>
<proteinExistence type="predicted"/>
<name>A0ABY2JCC6_9MICO</name>